<name>A0A6L2PNU3_COPFO</name>
<dbReference type="Gene3D" id="3.40.50.1820">
    <property type="entry name" value="alpha/beta hydrolase"/>
    <property type="match status" value="1"/>
</dbReference>
<protein>
    <submittedName>
        <fullName evidence="1">Uncharacterized protein</fullName>
    </submittedName>
</protein>
<dbReference type="InParanoid" id="A0A6L2PNU3"/>
<organism evidence="1 2">
    <name type="scientific">Coptotermes formosanus</name>
    <name type="common">Formosan subterranean termite</name>
    <dbReference type="NCBI Taxonomy" id="36987"/>
    <lineage>
        <taxon>Eukaryota</taxon>
        <taxon>Metazoa</taxon>
        <taxon>Ecdysozoa</taxon>
        <taxon>Arthropoda</taxon>
        <taxon>Hexapoda</taxon>
        <taxon>Insecta</taxon>
        <taxon>Pterygota</taxon>
        <taxon>Neoptera</taxon>
        <taxon>Polyneoptera</taxon>
        <taxon>Dictyoptera</taxon>
        <taxon>Blattodea</taxon>
        <taxon>Blattoidea</taxon>
        <taxon>Termitoidae</taxon>
        <taxon>Rhinotermitidae</taxon>
        <taxon>Coptotermes</taxon>
    </lineage>
</organism>
<dbReference type="OrthoDB" id="190201at2759"/>
<gene>
    <name evidence="1" type="ORF">Cfor_01150</name>
</gene>
<dbReference type="EMBL" id="BLKM01000415">
    <property type="protein sequence ID" value="GFG33190.1"/>
    <property type="molecule type" value="Genomic_DNA"/>
</dbReference>
<feature type="non-terminal residue" evidence="1">
    <location>
        <position position="1"/>
    </location>
</feature>
<accession>A0A6L2PNU3</accession>
<dbReference type="Proteomes" id="UP000502823">
    <property type="component" value="Unassembled WGS sequence"/>
</dbReference>
<evidence type="ECO:0000313" key="1">
    <source>
        <dbReference type="EMBL" id="GFG33190.1"/>
    </source>
</evidence>
<sequence>RYFVSRDPRLKAYLFMALPEELLLACASRITCRMLNIRASRSTLPGGKHEQACFHMMDLMWQCECHIVDGCHHLHLSNPENVAPLINRS</sequence>
<keyword evidence="2" id="KW-1185">Reference proteome</keyword>
<dbReference type="InterPro" id="IPR029058">
    <property type="entry name" value="AB_hydrolase_fold"/>
</dbReference>
<evidence type="ECO:0000313" key="2">
    <source>
        <dbReference type="Proteomes" id="UP000502823"/>
    </source>
</evidence>
<reference evidence="2" key="1">
    <citation type="submission" date="2020-01" db="EMBL/GenBank/DDBJ databases">
        <title>Draft genome sequence of the Termite Coptotermes fromosanus.</title>
        <authorList>
            <person name="Itakura S."/>
            <person name="Yosikawa Y."/>
            <person name="Umezawa K."/>
        </authorList>
    </citation>
    <scope>NUCLEOTIDE SEQUENCE [LARGE SCALE GENOMIC DNA]</scope>
</reference>
<comment type="caution">
    <text evidence="1">The sequence shown here is derived from an EMBL/GenBank/DDBJ whole genome shotgun (WGS) entry which is preliminary data.</text>
</comment>
<proteinExistence type="predicted"/>
<dbReference type="AlphaFoldDB" id="A0A6L2PNU3"/>